<evidence type="ECO:0000256" key="1">
    <source>
        <dbReference type="ARBA" id="ARBA00005254"/>
    </source>
</evidence>
<dbReference type="Gene3D" id="1.10.12.10">
    <property type="entry name" value="Lyase 2-enoyl-coa Hydratase, Chain A, domain 2"/>
    <property type="match status" value="1"/>
</dbReference>
<accession>A0A543PFG4</accession>
<dbReference type="InterPro" id="IPR029045">
    <property type="entry name" value="ClpP/crotonase-like_dom_sf"/>
</dbReference>
<dbReference type="Gene3D" id="3.90.226.10">
    <property type="entry name" value="2-enoyl-CoA Hydratase, Chain A, domain 1"/>
    <property type="match status" value="1"/>
</dbReference>
<dbReference type="AlphaFoldDB" id="A0A543PFG4"/>
<protein>
    <submittedName>
        <fullName evidence="3">Enoyl-CoA hydratase</fullName>
    </submittedName>
</protein>
<reference evidence="3 4" key="1">
    <citation type="submission" date="2019-06" db="EMBL/GenBank/DDBJ databases">
        <title>Sequencing the genomes of 1000 actinobacteria strains.</title>
        <authorList>
            <person name="Klenk H.-P."/>
        </authorList>
    </citation>
    <scope>NUCLEOTIDE SEQUENCE [LARGE SCALE GENOMIC DNA]</scope>
    <source>
        <strain evidence="3 4">DSM 46837</strain>
    </source>
</reference>
<dbReference type="InterPro" id="IPR014748">
    <property type="entry name" value="Enoyl-CoA_hydra_C"/>
</dbReference>
<dbReference type="PROSITE" id="PS00166">
    <property type="entry name" value="ENOYL_COA_HYDRATASE"/>
    <property type="match status" value="1"/>
</dbReference>
<evidence type="ECO:0000256" key="2">
    <source>
        <dbReference type="RuleBase" id="RU003707"/>
    </source>
</evidence>
<dbReference type="SUPFAM" id="SSF52096">
    <property type="entry name" value="ClpP/crotonase"/>
    <property type="match status" value="1"/>
</dbReference>
<gene>
    <name evidence="3" type="ORF">FHU33_2223</name>
</gene>
<organism evidence="3 4">
    <name type="scientific">Blastococcus colisei</name>
    <dbReference type="NCBI Taxonomy" id="1564162"/>
    <lineage>
        <taxon>Bacteria</taxon>
        <taxon>Bacillati</taxon>
        <taxon>Actinomycetota</taxon>
        <taxon>Actinomycetes</taxon>
        <taxon>Geodermatophilales</taxon>
        <taxon>Geodermatophilaceae</taxon>
        <taxon>Blastococcus</taxon>
    </lineage>
</organism>
<sequence length="266" mass="28191">MSSDETLIVTRPRDGIVLVTLNRPGRLNALTFDMFRALRSFCDTTADDDTVRVVVLTGAGRGFCAGLDLDAADTLPGMTTTEMLDGQESWADAVAAFRRLPQPVIAAVNGPAAGAGFSLALAADIRYAAPEARFNAAFIKIGLTGGDCGSSWMLPRIVGLGQAYEILLTGRLVAAEEAARIGLVNLVVGGENLVDEALDLAEVIAGNSPLGVRLTKQVVQINVDAPSLEAALELENHNQVLTSRTADMAEALEAYREKRPPRYTGH</sequence>
<dbReference type="Proteomes" id="UP000319865">
    <property type="component" value="Unassembled WGS sequence"/>
</dbReference>
<dbReference type="PANTHER" id="PTHR43802:SF1">
    <property type="entry name" value="IP11341P-RELATED"/>
    <property type="match status" value="1"/>
</dbReference>
<dbReference type="InterPro" id="IPR018376">
    <property type="entry name" value="Enoyl-CoA_hyd/isom_CS"/>
</dbReference>
<dbReference type="GO" id="GO:0003824">
    <property type="term" value="F:catalytic activity"/>
    <property type="evidence" value="ECO:0007669"/>
    <property type="project" value="InterPro"/>
</dbReference>
<dbReference type="RefSeq" id="WP_142025403.1">
    <property type="nucleotide sequence ID" value="NZ_VFQE01000001.1"/>
</dbReference>
<evidence type="ECO:0000313" key="4">
    <source>
        <dbReference type="Proteomes" id="UP000319865"/>
    </source>
</evidence>
<comment type="caution">
    <text evidence="3">The sequence shown here is derived from an EMBL/GenBank/DDBJ whole genome shotgun (WGS) entry which is preliminary data.</text>
</comment>
<dbReference type="OrthoDB" id="9777711at2"/>
<comment type="similarity">
    <text evidence="1 2">Belongs to the enoyl-CoA hydratase/isomerase family.</text>
</comment>
<dbReference type="CDD" id="cd06558">
    <property type="entry name" value="crotonase-like"/>
    <property type="match status" value="1"/>
</dbReference>
<dbReference type="InterPro" id="IPR001753">
    <property type="entry name" value="Enoyl-CoA_hydra/iso"/>
</dbReference>
<evidence type="ECO:0000313" key="3">
    <source>
        <dbReference type="EMBL" id="TQN42815.1"/>
    </source>
</evidence>
<proteinExistence type="inferred from homology"/>
<keyword evidence="4" id="KW-1185">Reference proteome</keyword>
<name>A0A543PFG4_9ACTN</name>
<dbReference type="PANTHER" id="PTHR43802">
    <property type="entry name" value="ENOYL-COA HYDRATASE"/>
    <property type="match status" value="1"/>
</dbReference>
<dbReference type="EMBL" id="VFQE01000001">
    <property type="protein sequence ID" value="TQN42815.1"/>
    <property type="molecule type" value="Genomic_DNA"/>
</dbReference>
<dbReference type="Pfam" id="PF00378">
    <property type="entry name" value="ECH_1"/>
    <property type="match status" value="1"/>
</dbReference>